<feature type="domain" description="Terminase large subunit-like ATPase" evidence="1">
    <location>
        <begin position="3"/>
        <end position="165"/>
    </location>
</feature>
<evidence type="ECO:0000259" key="1">
    <source>
        <dbReference type="Pfam" id="PF03354"/>
    </source>
</evidence>
<organism evidence="3 4">
    <name type="scientific">Prevotella intermedia ZT</name>
    <dbReference type="NCBI Taxonomy" id="1347790"/>
    <lineage>
        <taxon>Bacteria</taxon>
        <taxon>Pseudomonadati</taxon>
        <taxon>Bacteroidota</taxon>
        <taxon>Bacteroidia</taxon>
        <taxon>Bacteroidales</taxon>
        <taxon>Prevotellaceae</taxon>
        <taxon>Prevotella</taxon>
    </lineage>
</organism>
<proteinExistence type="predicted"/>
<name>A0AAP0VEW5_PREIN</name>
<comment type="caution">
    <text evidence="3">The sequence shown here is derived from an EMBL/GenBank/DDBJ whole genome shotgun (WGS) entry which is preliminary data.</text>
</comment>
<dbReference type="InterPro" id="IPR005021">
    <property type="entry name" value="Terminase_largesu-like"/>
</dbReference>
<reference evidence="3 4" key="1">
    <citation type="journal article" date="2015" name="BMC Genomics">
        <title>Comparative genome analysis of Prevotella intermedia strain isolated from infected root canal reveals features related to pathogenicity and adaptation.</title>
        <authorList>
            <person name="Ruan Y."/>
            <person name="Shen L."/>
            <person name="Zou Y."/>
            <person name="Qi Z."/>
            <person name="Yin J."/>
            <person name="Jiang J."/>
            <person name="Guo L."/>
            <person name="He L."/>
            <person name="Chen Z."/>
            <person name="Tang Z."/>
            <person name="Qin S."/>
        </authorList>
    </citation>
    <scope>NUCLEOTIDE SEQUENCE [LARGE SCALE GENOMIC DNA]</scope>
    <source>
        <strain evidence="3 4">ZT</strain>
    </source>
</reference>
<dbReference type="InterPro" id="IPR046462">
    <property type="entry name" value="TerL_nuclease"/>
</dbReference>
<dbReference type="InterPro" id="IPR027417">
    <property type="entry name" value="P-loop_NTPase"/>
</dbReference>
<gene>
    <name evidence="3" type="ORF">M573_101067</name>
</gene>
<dbReference type="Pfam" id="PF20441">
    <property type="entry name" value="TerL_nuclease"/>
    <property type="match status" value="1"/>
</dbReference>
<dbReference type="PANTHER" id="PTHR41287:SF1">
    <property type="entry name" value="PROTEIN YMFN"/>
    <property type="match status" value="1"/>
</dbReference>
<dbReference type="Pfam" id="PF03354">
    <property type="entry name" value="TerL_ATPase"/>
    <property type="match status" value="1"/>
</dbReference>
<evidence type="ECO:0000313" key="4">
    <source>
        <dbReference type="Proteomes" id="UP000032541"/>
    </source>
</evidence>
<accession>A0AAP0VEW5</accession>
<evidence type="ECO:0000259" key="2">
    <source>
        <dbReference type="Pfam" id="PF20441"/>
    </source>
</evidence>
<dbReference type="AlphaFoldDB" id="A0AAP0VEW5"/>
<dbReference type="InterPro" id="IPR046461">
    <property type="entry name" value="TerL_ATPase"/>
</dbReference>
<evidence type="ECO:0000313" key="3">
    <source>
        <dbReference type="EMBL" id="KJJ88144.1"/>
    </source>
</evidence>
<feature type="domain" description="Terminase large subunit-like endonuclease" evidence="2">
    <location>
        <begin position="175"/>
        <end position="457"/>
    </location>
</feature>
<dbReference type="Proteomes" id="UP000032541">
    <property type="component" value="Unassembled WGS sequence"/>
</dbReference>
<sequence length="471" mass="53397">MYSIFGFKYKKDGKRVVREVYIEVARKCGKSTLAAGIMLYCLTADGENEAQIIFAANSYSQAQLAFTMSKNFISHLDKKGKLFKTFRDQIKFPATMSIMKVVSADADKLDGLNCSAFVLDEYHAAKSNNVANVLTSSVGMREQPLMLYITTAGFDMTNPCYQLRSTYIDILDGKLQDDSIFSAIYTLDDGDDIEDEEVWIKCQPNLDLTVTKEYIHSQLNKAKNSPLLLTNFKTKLMNIWCSNANGEWIGSNYINECTAKFDLSDSMFSGCSGYLGIDLSSTSDLTAISLMIPLSDRYYFKNWYYLPEVTLKEGANREKYAQWKRQRHLNITSGNVVDYNRVIADIEEINKIIPIEAISYDQWQSTMATIQLTDKGFNCQSYSQTTGALNKPTRYMEIIARSGRAVFDDNPILRWNFANCEIFEDSNGNIKPTKINKDSQKKIDGVHAMLNALGNYLQQPQYDNTITGFTY</sequence>
<dbReference type="PANTHER" id="PTHR41287">
    <property type="match status" value="1"/>
</dbReference>
<dbReference type="GO" id="GO:0004519">
    <property type="term" value="F:endonuclease activity"/>
    <property type="evidence" value="ECO:0007669"/>
    <property type="project" value="InterPro"/>
</dbReference>
<protein>
    <submittedName>
        <fullName evidence="3">Phage terminase</fullName>
    </submittedName>
</protein>
<dbReference type="Gene3D" id="3.40.50.300">
    <property type="entry name" value="P-loop containing nucleotide triphosphate hydrolases"/>
    <property type="match status" value="1"/>
</dbReference>
<dbReference type="EMBL" id="ATMK01000001">
    <property type="protein sequence ID" value="KJJ88144.1"/>
    <property type="molecule type" value="Genomic_DNA"/>
</dbReference>